<dbReference type="Proteomes" id="UP000498740">
    <property type="component" value="Unassembled WGS sequence"/>
</dbReference>
<gene>
    <name evidence="2" type="ORF">Smic_45820</name>
</gene>
<sequence length="143" mass="14955">MSQSERWHEMFGPVGEEPAMRLASAASDPGAGEGGTGALKHSKGPWTSAAGTAGDLRTRTETSRSALGRGHEGVEAGAAGLSSVTALKGVLRSWEDRLQGVRDECDQLKGALLGVAKEMGETETAVERSFKGVRVSGTTDERR</sequence>
<evidence type="ECO:0000313" key="2">
    <source>
        <dbReference type="EMBL" id="GFN06026.1"/>
    </source>
</evidence>
<dbReference type="AlphaFoldDB" id="A0A7J0CU39"/>
<organism evidence="2 3">
    <name type="scientific">Streptomyces microflavus</name>
    <name type="common">Streptomyces lipmanii</name>
    <dbReference type="NCBI Taxonomy" id="1919"/>
    <lineage>
        <taxon>Bacteria</taxon>
        <taxon>Bacillati</taxon>
        <taxon>Actinomycetota</taxon>
        <taxon>Actinomycetes</taxon>
        <taxon>Kitasatosporales</taxon>
        <taxon>Streptomycetaceae</taxon>
        <taxon>Streptomyces</taxon>
    </lineage>
</organism>
<dbReference type="RefSeq" id="WP_106973132.1">
    <property type="nucleotide sequence ID" value="NZ_BMUG01000007.1"/>
</dbReference>
<dbReference type="EMBL" id="BLWD01000001">
    <property type="protein sequence ID" value="GFN06026.1"/>
    <property type="molecule type" value="Genomic_DNA"/>
</dbReference>
<accession>A0A7J0CU39</accession>
<evidence type="ECO:0000256" key="1">
    <source>
        <dbReference type="SAM" id="MobiDB-lite"/>
    </source>
</evidence>
<evidence type="ECO:0008006" key="4">
    <source>
        <dbReference type="Google" id="ProtNLM"/>
    </source>
</evidence>
<evidence type="ECO:0000313" key="3">
    <source>
        <dbReference type="Proteomes" id="UP000498740"/>
    </source>
</evidence>
<name>A0A7J0CU39_STRMI</name>
<comment type="caution">
    <text evidence="2">The sequence shown here is derived from an EMBL/GenBank/DDBJ whole genome shotgun (WGS) entry which is preliminary data.</text>
</comment>
<protein>
    <recommendedName>
        <fullName evidence="4">Excreted virulence factor EspC, type VII ESX diderm</fullName>
    </recommendedName>
</protein>
<feature type="region of interest" description="Disordered" evidence="1">
    <location>
        <begin position="1"/>
        <end position="74"/>
    </location>
</feature>
<proteinExistence type="predicted"/>
<reference evidence="2 3" key="1">
    <citation type="submission" date="2020-05" db="EMBL/GenBank/DDBJ databases">
        <title>Whole genome shotgun sequence of Streptomyces microflavus NBRC 13062.</title>
        <authorList>
            <person name="Komaki H."/>
            <person name="Tamura T."/>
        </authorList>
    </citation>
    <scope>NUCLEOTIDE SEQUENCE [LARGE SCALE GENOMIC DNA]</scope>
    <source>
        <strain evidence="2 3">NBRC 13062</strain>
    </source>
</reference>